<gene>
    <name evidence="2" type="ORF">M8231_13930</name>
</gene>
<organism evidence="2 3">
    <name type="scientific">Brevundimonas albigilva</name>
    <dbReference type="NCBI Taxonomy" id="1312364"/>
    <lineage>
        <taxon>Bacteria</taxon>
        <taxon>Pseudomonadati</taxon>
        <taxon>Pseudomonadota</taxon>
        <taxon>Alphaproteobacteria</taxon>
        <taxon>Caulobacterales</taxon>
        <taxon>Caulobacteraceae</taxon>
        <taxon>Brevundimonas</taxon>
    </lineage>
</organism>
<dbReference type="RefSeq" id="WP_249749466.1">
    <property type="nucleotide sequence ID" value="NZ_CP097298.1"/>
</dbReference>
<dbReference type="Pfam" id="PF22513">
    <property type="entry name" value="FitA-like_RHH"/>
    <property type="match status" value="1"/>
</dbReference>
<evidence type="ECO:0000259" key="1">
    <source>
        <dbReference type="Pfam" id="PF22513"/>
    </source>
</evidence>
<keyword evidence="3" id="KW-1185">Reference proteome</keyword>
<evidence type="ECO:0000313" key="2">
    <source>
        <dbReference type="EMBL" id="URI14894.1"/>
    </source>
</evidence>
<protein>
    <submittedName>
        <fullName evidence="2">Arc family DNA-binding protein</fullName>
    </submittedName>
</protein>
<proteinExistence type="predicted"/>
<dbReference type="InterPro" id="IPR013321">
    <property type="entry name" value="Arc_rbn_hlx_hlx"/>
</dbReference>
<dbReference type="InterPro" id="IPR053853">
    <property type="entry name" value="FitA-like_RHH"/>
</dbReference>
<dbReference type="Proteomes" id="UP001055429">
    <property type="component" value="Chromosome"/>
</dbReference>
<reference evidence="2" key="1">
    <citation type="submission" date="2022-05" db="EMBL/GenBank/DDBJ databases">
        <title>Brevundimonas albigilva TT17 genome sequence.</title>
        <authorList>
            <person name="Lee K."/>
            <person name="Son H."/>
        </authorList>
    </citation>
    <scope>NUCLEOTIDE SEQUENCE</scope>
    <source>
        <strain evidence="2">TT17</strain>
    </source>
</reference>
<feature type="domain" description="Antitoxin FitA-like ribbon-helix-helix" evidence="1">
    <location>
        <begin position="2"/>
        <end position="39"/>
    </location>
</feature>
<name>A0ABY4SKU4_9CAUL</name>
<accession>A0ABY4SKU4</accession>
<sequence>MATLTVRNLPDSTRDAIRVAAARHGRSMEAEVRVALEQTFRPEKPALTAQERLARIDAAVLQAYAGKRPDWTVDDFIVERRQAAERGE</sequence>
<dbReference type="GO" id="GO:0003677">
    <property type="term" value="F:DNA binding"/>
    <property type="evidence" value="ECO:0007669"/>
    <property type="project" value="UniProtKB-KW"/>
</dbReference>
<dbReference type="InterPro" id="IPR010985">
    <property type="entry name" value="Ribbon_hlx_hlx"/>
</dbReference>
<dbReference type="EMBL" id="CP097649">
    <property type="protein sequence ID" value="URI14894.1"/>
    <property type="molecule type" value="Genomic_DNA"/>
</dbReference>
<evidence type="ECO:0000313" key="3">
    <source>
        <dbReference type="Proteomes" id="UP001055429"/>
    </source>
</evidence>
<dbReference type="Gene3D" id="1.10.1220.10">
    <property type="entry name" value="Met repressor-like"/>
    <property type="match status" value="1"/>
</dbReference>
<keyword evidence="2" id="KW-0238">DNA-binding</keyword>
<dbReference type="SUPFAM" id="SSF47598">
    <property type="entry name" value="Ribbon-helix-helix"/>
    <property type="match status" value="1"/>
</dbReference>